<sequence length="86" mass="10045">MRQTLAIMRINILQTPCSYSKHCHFWGCIPFVAFQITVVLQVTAEVLLFITLNFYKLNCYFGKAYKVLNKDTITIQNTCFISFRVL</sequence>
<gene>
    <name evidence="1" type="ORF">X975_06149</name>
</gene>
<dbReference type="Proteomes" id="UP000054359">
    <property type="component" value="Unassembled WGS sequence"/>
</dbReference>
<accession>A0A087TRF5</accession>
<proteinExistence type="predicted"/>
<evidence type="ECO:0000313" key="1">
    <source>
        <dbReference type="EMBL" id="KFM67694.1"/>
    </source>
</evidence>
<reference evidence="1 2" key="1">
    <citation type="submission" date="2013-11" db="EMBL/GenBank/DDBJ databases">
        <title>Genome sequencing of Stegodyphus mimosarum.</title>
        <authorList>
            <person name="Bechsgaard J."/>
        </authorList>
    </citation>
    <scope>NUCLEOTIDE SEQUENCE [LARGE SCALE GENOMIC DNA]</scope>
</reference>
<keyword evidence="2" id="KW-1185">Reference proteome</keyword>
<dbReference type="EMBL" id="KK116402">
    <property type="protein sequence ID" value="KFM67694.1"/>
    <property type="molecule type" value="Genomic_DNA"/>
</dbReference>
<name>A0A087TRF5_STEMI</name>
<organism evidence="1 2">
    <name type="scientific">Stegodyphus mimosarum</name>
    <name type="common">African social velvet spider</name>
    <dbReference type="NCBI Taxonomy" id="407821"/>
    <lineage>
        <taxon>Eukaryota</taxon>
        <taxon>Metazoa</taxon>
        <taxon>Ecdysozoa</taxon>
        <taxon>Arthropoda</taxon>
        <taxon>Chelicerata</taxon>
        <taxon>Arachnida</taxon>
        <taxon>Araneae</taxon>
        <taxon>Araneomorphae</taxon>
        <taxon>Entelegynae</taxon>
        <taxon>Eresoidea</taxon>
        <taxon>Eresidae</taxon>
        <taxon>Stegodyphus</taxon>
    </lineage>
</organism>
<feature type="non-terminal residue" evidence="1">
    <location>
        <position position="86"/>
    </location>
</feature>
<protein>
    <submittedName>
        <fullName evidence="1">Uncharacterized protein</fullName>
    </submittedName>
</protein>
<evidence type="ECO:0000313" key="2">
    <source>
        <dbReference type="Proteomes" id="UP000054359"/>
    </source>
</evidence>
<dbReference type="AlphaFoldDB" id="A0A087TRF5"/>